<evidence type="ECO:0000313" key="2">
    <source>
        <dbReference type="EMBL" id="PGH11951.1"/>
    </source>
</evidence>
<evidence type="ECO:0000256" key="1">
    <source>
        <dbReference type="SAM" id="SignalP"/>
    </source>
</evidence>
<dbReference type="EMBL" id="PDNA01000125">
    <property type="protein sequence ID" value="PGH11951.1"/>
    <property type="molecule type" value="Genomic_DNA"/>
</dbReference>
<evidence type="ECO:0000313" key="3">
    <source>
        <dbReference type="Proteomes" id="UP000224634"/>
    </source>
</evidence>
<protein>
    <recommendedName>
        <fullName evidence="4">F-box domain-containing protein</fullName>
    </recommendedName>
</protein>
<keyword evidence="3" id="KW-1185">Reference proteome</keyword>
<comment type="caution">
    <text evidence="2">The sequence shown here is derived from an EMBL/GenBank/DDBJ whole genome shotgun (WGS) entry which is preliminary data.</text>
</comment>
<feature type="chain" id="PRO_5012089528" description="F-box domain-containing protein" evidence="1">
    <location>
        <begin position="20"/>
        <end position="193"/>
    </location>
</feature>
<sequence>MASKLLLALPMTVLEDIIAITCSLERSVDLGASFDHTDLHSVTAYVVYSRARFELVHSFDYRVSRSFWDQHSRAIRYIAIGTHFHSSESSQMDSMGEQSAYLTAFLSDCAACVLTELLSLLAAENEVTTSNLPAAFAGEQTDAELPLLVEVLQNMPPLTMFQWGRSTSNRIARDHPHCYLTDSHMLALKDSHS</sequence>
<name>A0A2B7XT59_POLH7</name>
<evidence type="ECO:0008006" key="4">
    <source>
        <dbReference type="Google" id="ProtNLM"/>
    </source>
</evidence>
<keyword evidence="1" id="KW-0732">Signal</keyword>
<feature type="signal peptide" evidence="1">
    <location>
        <begin position="1"/>
        <end position="19"/>
    </location>
</feature>
<reference evidence="2 3" key="1">
    <citation type="submission" date="2017-10" db="EMBL/GenBank/DDBJ databases">
        <title>Comparative genomics in systemic dimorphic fungi from Ajellomycetaceae.</title>
        <authorList>
            <person name="Munoz J.F."/>
            <person name="Mcewen J.G."/>
            <person name="Clay O.K."/>
            <person name="Cuomo C.A."/>
        </authorList>
    </citation>
    <scope>NUCLEOTIDE SEQUENCE [LARGE SCALE GENOMIC DNA]</scope>
    <source>
        <strain evidence="2 3">UAMH7299</strain>
    </source>
</reference>
<gene>
    <name evidence="2" type="ORF">AJ80_06917</name>
</gene>
<organism evidence="2 3">
    <name type="scientific">Polytolypa hystricis (strain UAMH7299)</name>
    <dbReference type="NCBI Taxonomy" id="1447883"/>
    <lineage>
        <taxon>Eukaryota</taxon>
        <taxon>Fungi</taxon>
        <taxon>Dikarya</taxon>
        <taxon>Ascomycota</taxon>
        <taxon>Pezizomycotina</taxon>
        <taxon>Eurotiomycetes</taxon>
        <taxon>Eurotiomycetidae</taxon>
        <taxon>Onygenales</taxon>
        <taxon>Onygenales incertae sedis</taxon>
        <taxon>Polytolypa</taxon>
    </lineage>
</organism>
<dbReference type="AlphaFoldDB" id="A0A2B7XT59"/>
<proteinExistence type="predicted"/>
<dbReference type="Proteomes" id="UP000224634">
    <property type="component" value="Unassembled WGS sequence"/>
</dbReference>
<accession>A0A2B7XT59</accession>